<comment type="caution">
    <text evidence="1">The sequence shown here is derived from an EMBL/GenBank/DDBJ whole genome shotgun (WGS) entry which is preliminary data.</text>
</comment>
<evidence type="ECO:0000313" key="1">
    <source>
        <dbReference type="EMBL" id="TRM63099.1"/>
    </source>
</evidence>
<accession>A0A550CE71</accession>
<name>A0A550CE71_9AGAR</name>
<reference evidence="1 2" key="1">
    <citation type="journal article" date="2019" name="New Phytol.">
        <title>Comparative genomics reveals unique wood-decay strategies and fruiting body development in the Schizophyllaceae.</title>
        <authorList>
            <person name="Almasi E."/>
            <person name="Sahu N."/>
            <person name="Krizsan K."/>
            <person name="Balint B."/>
            <person name="Kovacs G.M."/>
            <person name="Kiss B."/>
            <person name="Cseklye J."/>
            <person name="Drula E."/>
            <person name="Henrissat B."/>
            <person name="Nagy I."/>
            <person name="Chovatia M."/>
            <person name="Adam C."/>
            <person name="LaButti K."/>
            <person name="Lipzen A."/>
            <person name="Riley R."/>
            <person name="Grigoriev I.V."/>
            <person name="Nagy L.G."/>
        </authorList>
    </citation>
    <scope>NUCLEOTIDE SEQUENCE [LARGE SCALE GENOMIC DNA]</scope>
    <source>
        <strain evidence="1 2">NL-1724</strain>
    </source>
</reference>
<organism evidence="1 2">
    <name type="scientific">Schizophyllum amplum</name>
    <dbReference type="NCBI Taxonomy" id="97359"/>
    <lineage>
        <taxon>Eukaryota</taxon>
        <taxon>Fungi</taxon>
        <taxon>Dikarya</taxon>
        <taxon>Basidiomycota</taxon>
        <taxon>Agaricomycotina</taxon>
        <taxon>Agaricomycetes</taxon>
        <taxon>Agaricomycetidae</taxon>
        <taxon>Agaricales</taxon>
        <taxon>Schizophyllaceae</taxon>
        <taxon>Schizophyllum</taxon>
    </lineage>
</organism>
<protein>
    <submittedName>
        <fullName evidence="1">Uncharacterized protein</fullName>
    </submittedName>
</protein>
<evidence type="ECO:0000313" key="2">
    <source>
        <dbReference type="Proteomes" id="UP000320762"/>
    </source>
</evidence>
<sequence length="164" mass="18892">MTARRGEACCRFRVLQGHHELKEWMMTDNDAARQRRQLARSQARARSLKGRAPPFASSLELTSLERRTCLDVRERGSEDTDKALSSLSASEKGDIQTRCRRRAKRCNRRLAAPRRTASCRLSCTHQEGVRQRKPILTVIRSRSEGCARCPYRVRFMQSDPGMDR</sequence>
<dbReference type="EMBL" id="VDMD01000010">
    <property type="protein sequence ID" value="TRM63099.1"/>
    <property type="molecule type" value="Genomic_DNA"/>
</dbReference>
<proteinExistence type="predicted"/>
<dbReference type="AlphaFoldDB" id="A0A550CE71"/>
<dbReference type="Proteomes" id="UP000320762">
    <property type="component" value="Unassembled WGS sequence"/>
</dbReference>
<keyword evidence="2" id="KW-1185">Reference proteome</keyword>
<gene>
    <name evidence="1" type="ORF">BD626DRAFT_495487</name>
</gene>